<dbReference type="InterPro" id="IPR021810">
    <property type="entry name" value="T1RH-like_C"/>
</dbReference>
<dbReference type="Pfam" id="PF18766">
    <property type="entry name" value="SWI2_SNF2"/>
    <property type="match status" value="1"/>
</dbReference>
<evidence type="ECO:0000256" key="1">
    <source>
        <dbReference type="ARBA" id="ARBA00000851"/>
    </source>
</evidence>
<evidence type="ECO:0000256" key="10">
    <source>
        <dbReference type="RuleBase" id="RU364115"/>
    </source>
</evidence>
<evidence type="ECO:0000256" key="5">
    <source>
        <dbReference type="ARBA" id="ARBA00022747"/>
    </source>
</evidence>
<dbReference type="InterPro" id="IPR007409">
    <property type="entry name" value="Restrct_endonuc_type1_HsdR_N"/>
</dbReference>
<dbReference type="Pfam" id="PF11867">
    <property type="entry name" value="T1RH-like_C"/>
    <property type="match status" value="1"/>
</dbReference>
<dbReference type="InterPro" id="IPR055180">
    <property type="entry name" value="HsdR_RecA-like_helicase_dom_2"/>
</dbReference>
<dbReference type="GeneID" id="43685434"/>
<dbReference type="InterPro" id="IPR004473">
    <property type="entry name" value="Restrct_endonuc_typeI_HsdR"/>
</dbReference>
<evidence type="ECO:0000313" key="13">
    <source>
        <dbReference type="Proteomes" id="UP000029994"/>
    </source>
</evidence>
<comment type="subunit">
    <text evidence="10">The type I restriction/modification system is composed of three polypeptides R, M and S.</text>
</comment>
<dbReference type="STRING" id="29495.EA26_20360"/>
<dbReference type="Proteomes" id="UP000029994">
    <property type="component" value="Unassembled WGS sequence"/>
</dbReference>
<gene>
    <name evidence="12" type="ORF">EA26_20360</name>
</gene>
<dbReference type="GO" id="GO:0009035">
    <property type="term" value="F:type I site-specific deoxyribonuclease activity"/>
    <property type="evidence" value="ECO:0007669"/>
    <property type="project" value="UniProtKB-EC"/>
</dbReference>
<dbReference type="CDD" id="cd22332">
    <property type="entry name" value="HsdR_N"/>
    <property type="match status" value="1"/>
</dbReference>
<dbReference type="SUPFAM" id="SSF52540">
    <property type="entry name" value="P-loop containing nucleoside triphosphate hydrolases"/>
    <property type="match status" value="2"/>
</dbReference>
<dbReference type="RefSeq" id="WP_039431478.1">
    <property type="nucleotide sequence ID" value="NZ_CP061845.1"/>
</dbReference>
<dbReference type="Gene3D" id="3.90.1570.50">
    <property type="match status" value="1"/>
</dbReference>
<comment type="caution">
    <text evidence="12">The sequence shown here is derived from an EMBL/GenBank/DDBJ whole genome shotgun (WGS) entry which is preliminary data.</text>
</comment>
<dbReference type="PANTHER" id="PTHR30195">
    <property type="entry name" value="TYPE I SITE-SPECIFIC DEOXYRIBONUCLEASE PROTEIN SUBUNIT M AND R"/>
    <property type="match status" value="1"/>
</dbReference>
<feature type="domain" description="Helicase ATP-binding" evidence="11">
    <location>
        <begin position="327"/>
        <end position="510"/>
    </location>
</feature>
<evidence type="ECO:0000259" key="11">
    <source>
        <dbReference type="PROSITE" id="PS51192"/>
    </source>
</evidence>
<evidence type="ECO:0000256" key="9">
    <source>
        <dbReference type="ARBA" id="ARBA00023125"/>
    </source>
</evidence>
<keyword evidence="6 12" id="KW-0255">Endonuclease</keyword>
<dbReference type="PANTHER" id="PTHR30195:SF15">
    <property type="entry name" value="TYPE I RESTRICTION ENZYME HINDI ENDONUCLEASE SUBUNIT"/>
    <property type="match status" value="1"/>
</dbReference>
<evidence type="ECO:0000256" key="4">
    <source>
        <dbReference type="ARBA" id="ARBA00022741"/>
    </source>
</evidence>
<keyword evidence="13" id="KW-1185">Reference proteome</keyword>
<comment type="similarity">
    <text evidence="2 10">Belongs to the HsdR family.</text>
</comment>
<dbReference type="InterPro" id="IPR040980">
    <property type="entry name" value="SWI2_SNF2"/>
</dbReference>
<evidence type="ECO:0000256" key="2">
    <source>
        <dbReference type="ARBA" id="ARBA00008598"/>
    </source>
</evidence>
<keyword evidence="4 10" id="KW-0547">Nucleotide-binding</keyword>
<dbReference type="GO" id="GO:0003677">
    <property type="term" value="F:DNA binding"/>
    <property type="evidence" value="ECO:0007669"/>
    <property type="project" value="UniProtKB-KW"/>
</dbReference>
<dbReference type="eggNOG" id="COG0610">
    <property type="taxonomic scope" value="Bacteria"/>
</dbReference>
<dbReference type="CDD" id="cd18800">
    <property type="entry name" value="SF2_C_EcoR124I-like"/>
    <property type="match status" value="1"/>
</dbReference>
<dbReference type="NCBIfam" id="TIGR00348">
    <property type="entry name" value="hsdR"/>
    <property type="match status" value="1"/>
</dbReference>
<dbReference type="Gene3D" id="3.40.50.300">
    <property type="entry name" value="P-loop containing nucleotide triphosphate hydrolases"/>
    <property type="match status" value="2"/>
</dbReference>
<comment type="catalytic activity">
    <reaction evidence="1 10">
        <text>Endonucleolytic cleavage of DNA to give random double-stranded fragments with terminal 5'-phosphates, ATP is simultaneously hydrolyzed.</text>
        <dbReference type="EC" id="3.1.21.3"/>
    </reaction>
</comment>
<keyword evidence="9 10" id="KW-0238">DNA-binding</keyword>
<proteinExistence type="inferred from homology"/>
<evidence type="ECO:0000256" key="7">
    <source>
        <dbReference type="ARBA" id="ARBA00022801"/>
    </source>
</evidence>
<keyword evidence="8 10" id="KW-0067">ATP-binding</keyword>
<dbReference type="InterPro" id="IPR014001">
    <property type="entry name" value="Helicase_ATP-bd"/>
</dbReference>
<dbReference type="Pfam" id="PF22679">
    <property type="entry name" value="T1R_D3-like"/>
    <property type="match status" value="1"/>
</dbReference>
<keyword evidence="3" id="KW-0540">Nuclease</keyword>
<accession>A0A099LPH0</accession>
<dbReference type="InterPro" id="IPR027417">
    <property type="entry name" value="P-loop_NTPase"/>
</dbReference>
<dbReference type="EC" id="3.1.21.3" evidence="10"/>
<dbReference type="EMBL" id="JMCG01000002">
    <property type="protein sequence ID" value="KGK09539.1"/>
    <property type="molecule type" value="Genomic_DNA"/>
</dbReference>
<reference evidence="12 13" key="1">
    <citation type="submission" date="2014-04" db="EMBL/GenBank/DDBJ databases">
        <title>Genome sequencing of Vibrio navarrensis strains.</title>
        <authorList>
            <person name="Gladney L.M."/>
            <person name="Katz L.S."/>
            <person name="Marino-Ramirez L."/>
            <person name="Jordan I.K."/>
        </authorList>
    </citation>
    <scope>NUCLEOTIDE SEQUENCE [LARGE SCALE GENOMIC DNA]</scope>
    <source>
        <strain evidence="12 13">ATCC 51183</strain>
    </source>
</reference>
<dbReference type="InterPro" id="IPR051268">
    <property type="entry name" value="Type-I_R_enzyme_R_subunit"/>
</dbReference>
<dbReference type="PROSITE" id="PS51192">
    <property type="entry name" value="HELICASE_ATP_BIND_1"/>
    <property type="match status" value="1"/>
</dbReference>
<protein>
    <recommendedName>
        <fullName evidence="10">Type I restriction enzyme endonuclease subunit</fullName>
        <shortName evidence="10">R protein</shortName>
        <ecNumber evidence="10">3.1.21.3</ecNumber>
    </recommendedName>
</protein>
<evidence type="ECO:0000256" key="8">
    <source>
        <dbReference type="ARBA" id="ARBA00022840"/>
    </source>
</evidence>
<dbReference type="GO" id="GO:0005524">
    <property type="term" value="F:ATP binding"/>
    <property type="evidence" value="ECO:0007669"/>
    <property type="project" value="UniProtKB-KW"/>
</dbReference>
<evidence type="ECO:0000313" key="12">
    <source>
        <dbReference type="EMBL" id="KGK09539.1"/>
    </source>
</evidence>
<dbReference type="REBASE" id="98282">
    <property type="entry name" value="Vna51183IIIP"/>
</dbReference>
<comment type="function">
    <text evidence="10">Subunit R is required for both nuclease and ATPase activities, but not for modification.</text>
</comment>
<evidence type="ECO:0000256" key="6">
    <source>
        <dbReference type="ARBA" id="ARBA00022759"/>
    </source>
</evidence>
<dbReference type="Pfam" id="PF04313">
    <property type="entry name" value="HSDR_N"/>
    <property type="match status" value="1"/>
</dbReference>
<name>A0A099LPH0_9VIBR</name>
<keyword evidence="7 10" id="KW-0378">Hydrolase</keyword>
<dbReference type="GO" id="GO:0009307">
    <property type="term" value="P:DNA restriction-modification system"/>
    <property type="evidence" value="ECO:0007669"/>
    <property type="project" value="UniProtKB-KW"/>
</dbReference>
<keyword evidence="5 10" id="KW-0680">Restriction system</keyword>
<dbReference type="AlphaFoldDB" id="A0A099LPH0"/>
<sequence length="1104" mass="126353">MTHTFDEAKLEQAIITLLGEHHTASGQQVYPHYVGSDVPRANEAEVLILDDLRGYLKEQYKADGITDGEIETIVRQLQTLPASDLYQSNKTFCQWLSNGFLLKRESSAQGGQYRNQKDLYIELMDTTALPQKLAAMFVDGIDTIDDDNNRYRLVNQLEIEGGSQNGGQQKRIPDAILYVNGLPVVVFEFKSAVREEEATTFDAWRQLCVRYRRDIPKLFVYNALCIVSDGVTNKMGNLFAPYEFFYAWRKVTGNESTEKDGINALYTMIQGLFHPTRLLDVIKNFVYFPDTSKKEIKLCCRYPQYYAARKLYYNIKKERKVVDASGNNVGGSGKGGTYFGATGCGKSYTMQFLARLLMKSVDFESPTIVLITDRTDLDDQLSKQFCNATAYIGDAVIEPVTSRQDLRDKLSGRASGGVFLTTIHKFTEDIKLLTNRSNVVCISDEAHRSQINLDQKITIDQDKGTIRKTYGFAKYLHDSLPNATYVGFTGTPIDATLDVFGPAIDTYTMTEAVNDGITVRIVYEGRAAKVILDNSKLEEIEKYYEECERMGANEHQIEESKKASANMNAILGDPDRIEALAKDFVDHYEKRVSEGSSVKGKAMFVCASREIAYDFYKNVKALRPLWFVERKGFEEKQAIDGALLTEKDKEELMSLPMVNMVMTRGKDDEADMYGLLGTKEYRKELDKQYKNAKSNFKIAIVVDMWLTGFDVPELDTIYIDKPLQKHNLIQTISRVNRKFEGKDKGLVVDYIGIKSRMNQALAMYSKADEANFEDIRQSLIEVRNHLHLLGQMFHKFDSSDYFAAEPVKQLECLNQAAEFALQSKKIENRFMALVKRLKAAYDVCVGSEEITQDERERIHFYIAVRSIVFKLTKGDAPDTAQMNKRVREMIAEAIRAEGVEEIFLLGDDKAETIDIFDDEYMDRINKIKLPNTKMQLLQKMLEKAISDFKKVNQLQGIDFSKRFKSLVDKYNERKENDVLNGEEFDTFSQMMTDMIYDIKTEMMSFVDLGIDMEEKAFLDILAHMCEKYQFTYDDDKMLELAKEMKVVVDDTAQYPDWSKRDDIKAKLKVDLILLLHRFGFPPVANDDVYKNVLEQAENFKKHHG</sequence>
<evidence type="ECO:0000256" key="3">
    <source>
        <dbReference type="ARBA" id="ARBA00022722"/>
    </source>
</evidence>
<organism evidence="12 13">
    <name type="scientific">Vibrio navarrensis</name>
    <dbReference type="NCBI Taxonomy" id="29495"/>
    <lineage>
        <taxon>Bacteria</taxon>
        <taxon>Pseudomonadati</taxon>
        <taxon>Pseudomonadota</taxon>
        <taxon>Gammaproteobacteria</taxon>
        <taxon>Vibrionales</taxon>
        <taxon>Vibrionaceae</taxon>
        <taxon>Vibrio</taxon>
    </lineage>
</organism>
<dbReference type="SMART" id="SM00487">
    <property type="entry name" value="DEXDc"/>
    <property type="match status" value="1"/>
</dbReference>